<comment type="similarity">
    <text evidence="2 8 9">Belongs to the dihydrofolate reductase family.</text>
</comment>
<dbReference type="EC" id="1.5.1.3" evidence="3 8"/>
<dbReference type="GO" id="GO:0046452">
    <property type="term" value="P:dihydrofolate metabolic process"/>
    <property type="evidence" value="ECO:0007669"/>
    <property type="project" value="TreeGrafter"/>
</dbReference>
<protein>
    <recommendedName>
        <fullName evidence="3 8">Dihydrofolate reductase</fullName>
        <ecNumber evidence="3 8">1.5.1.3</ecNumber>
    </recommendedName>
</protein>
<dbReference type="GO" id="GO:0046655">
    <property type="term" value="P:folic acid metabolic process"/>
    <property type="evidence" value="ECO:0007669"/>
    <property type="project" value="TreeGrafter"/>
</dbReference>
<dbReference type="SUPFAM" id="SSF53597">
    <property type="entry name" value="Dihydrofolate reductase-like"/>
    <property type="match status" value="1"/>
</dbReference>
<evidence type="ECO:0000256" key="3">
    <source>
        <dbReference type="ARBA" id="ARBA00012856"/>
    </source>
</evidence>
<dbReference type="InterPro" id="IPR024072">
    <property type="entry name" value="DHFR-like_dom_sf"/>
</dbReference>
<dbReference type="GO" id="GO:0070401">
    <property type="term" value="F:NADP+ binding"/>
    <property type="evidence" value="ECO:0007669"/>
    <property type="project" value="UniProtKB-ARBA"/>
</dbReference>
<comment type="catalytic activity">
    <reaction evidence="8">
        <text>(6S)-5,6,7,8-tetrahydrofolate + NADP(+) = 7,8-dihydrofolate + NADPH + H(+)</text>
        <dbReference type="Rhea" id="RHEA:15009"/>
        <dbReference type="ChEBI" id="CHEBI:15378"/>
        <dbReference type="ChEBI" id="CHEBI:57451"/>
        <dbReference type="ChEBI" id="CHEBI:57453"/>
        <dbReference type="ChEBI" id="CHEBI:57783"/>
        <dbReference type="ChEBI" id="CHEBI:58349"/>
        <dbReference type="EC" id="1.5.1.3"/>
    </reaction>
</comment>
<comment type="pathway">
    <text evidence="1 8">Cofactor biosynthesis; tetrahydrofolate biosynthesis; 5,6,7,8-tetrahydrofolate from 7,8-dihydrofolate: step 1/1.</text>
</comment>
<keyword evidence="4 8" id="KW-0554">One-carbon metabolism</keyword>
<dbReference type="Gene3D" id="3.40.430.10">
    <property type="entry name" value="Dihydrofolate Reductase, subunit A"/>
    <property type="match status" value="1"/>
</dbReference>
<dbReference type="PRINTS" id="PR00070">
    <property type="entry name" value="DHFR"/>
</dbReference>
<evidence type="ECO:0000313" key="12">
    <source>
        <dbReference type="Proteomes" id="UP000288361"/>
    </source>
</evidence>
<name>A0A432YU31_9GAMM</name>
<evidence type="ECO:0000256" key="7">
    <source>
        <dbReference type="ARBA" id="ARBA00025067"/>
    </source>
</evidence>
<gene>
    <name evidence="11" type="ORF">CWI73_05995</name>
</gene>
<comment type="caution">
    <text evidence="11">The sequence shown here is derived from an EMBL/GenBank/DDBJ whole genome shotgun (WGS) entry which is preliminary data.</text>
</comment>
<dbReference type="Pfam" id="PF00186">
    <property type="entry name" value="DHFR_1"/>
    <property type="match status" value="1"/>
</dbReference>
<dbReference type="PANTHER" id="PTHR48069">
    <property type="entry name" value="DIHYDROFOLATE REDUCTASE"/>
    <property type="match status" value="1"/>
</dbReference>
<dbReference type="NCBIfam" id="NF008037">
    <property type="entry name" value="PRK10769.1"/>
    <property type="match status" value="1"/>
</dbReference>
<dbReference type="PANTHER" id="PTHR48069:SF3">
    <property type="entry name" value="DIHYDROFOLATE REDUCTASE"/>
    <property type="match status" value="1"/>
</dbReference>
<dbReference type="EMBL" id="PIQA01000003">
    <property type="protein sequence ID" value="RUO66827.1"/>
    <property type="molecule type" value="Genomic_DNA"/>
</dbReference>
<dbReference type="Proteomes" id="UP000288361">
    <property type="component" value="Unassembled WGS sequence"/>
</dbReference>
<evidence type="ECO:0000313" key="11">
    <source>
        <dbReference type="EMBL" id="RUO66827.1"/>
    </source>
</evidence>
<feature type="domain" description="DHFR" evidence="10">
    <location>
        <begin position="2"/>
        <end position="164"/>
    </location>
</feature>
<dbReference type="CDD" id="cd00209">
    <property type="entry name" value="DHFR"/>
    <property type="match status" value="1"/>
</dbReference>
<dbReference type="AlphaFoldDB" id="A0A432YU31"/>
<dbReference type="FunFam" id="3.40.430.10:FF:000001">
    <property type="entry name" value="Dihydrofolate reductase"/>
    <property type="match status" value="1"/>
</dbReference>
<evidence type="ECO:0000256" key="4">
    <source>
        <dbReference type="ARBA" id="ARBA00022563"/>
    </source>
</evidence>
<dbReference type="GO" id="GO:0005829">
    <property type="term" value="C:cytosol"/>
    <property type="evidence" value="ECO:0007669"/>
    <property type="project" value="TreeGrafter"/>
</dbReference>
<dbReference type="GO" id="GO:0004146">
    <property type="term" value="F:dihydrofolate reductase activity"/>
    <property type="evidence" value="ECO:0007669"/>
    <property type="project" value="UniProtKB-EC"/>
</dbReference>
<evidence type="ECO:0000256" key="6">
    <source>
        <dbReference type="ARBA" id="ARBA00023002"/>
    </source>
</evidence>
<proteinExistence type="inferred from homology"/>
<sequence length="166" mass="18913">MKISLVVAMADNRVIGEDNKMPWHLPDELQYFKKITLGKPIVMGRNTFESIGRPLPGRKNIVLSRTSESRETHDGQVLWVNGPQQAIAAAGPVEEVMVIGGGKIYEKFLPLADRLYVTKIDLNVDGDTFFPDYEEVADWQEIERQDFAANERNSNDFTTLIFDRKR</sequence>
<evidence type="ECO:0000256" key="1">
    <source>
        <dbReference type="ARBA" id="ARBA00004903"/>
    </source>
</evidence>
<comment type="function">
    <text evidence="7 8">Key enzyme in folate metabolism. Catalyzes an essential reaction for de novo glycine and purine synthesis, and for DNA precursor synthesis.</text>
</comment>
<dbReference type="RefSeq" id="WP_126751964.1">
    <property type="nucleotide sequence ID" value="NZ_JBHUMT010000013.1"/>
</dbReference>
<evidence type="ECO:0000256" key="5">
    <source>
        <dbReference type="ARBA" id="ARBA00022857"/>
    </source>
</evidence>
<evidence type="ECO:0000256" key="9">
    <source>
        <dbReference type="RuleBase" id="RU004474"/>
    </source>
</evidence>
<dbReference type="InterPro" id="IPR012259">
    <property type="entry name" value="DHFR"/>
</dbReference>
<evidence type="ECO:0000256" key="2">
    <source>
        <dbReference type="ARBA" id="ARBA00009539"/>
    </source>
</evidence>
<organism evidence="11 12">
    <name type="scientific">Idiomarina piscisalsi</name>
    <dbReference type="NCBI Taxonomy" id="1096243"/>
    <lineage>
        <taxon>Bacteria</taxon>
        <taxon>Pseudomonadati</taxon>
        <taxon>Pseudomonadota</taxon>
        <taxon>Gammaproteobacteria</taxon>
        <taxon>Alteromonadales</taxon>
        <taxon>Idiomarinaceae</taxon>
        <taxon>Idiomarina</taxon>
    </lineage>
</organism>
<dbReference type="PROSITE" id="PS51330">
    <property type="entry name" value="DHFR_2"/>
    <property type="match status" value="1"/>
</dbReference>
<dbReference type="GO" id="GO:0006730">
    <property type="term" value="P:one-carbon metabolic process"/>
    <property type="evidence" value="ECO:0007669"/>
    <property type="project" value="UniProtKB-KW"/>
</dbReference>
<evidence type="ECO:0000259" key="10">
    <source>
        <dbReference type="PROSITE" id="PS51330"/>
    </source>
</evidence>
<dbReference type="PROSITE" id="PS00075">
    <property type="entry name" value="DHFR_1"/>
    <property type="match status" value="1"/>
</dbReference>
<keyword evidence="5 8" id="KW-0521">NADP</keyword>
<reference evidence="11 12" key="1">
    <citation type="journal article" date="2011" name="Front. Microbiol.">
        <title>Genomic signatures of strain selection and enhancement in Bacillus atrophaeus var. globigii, a historical biowarfare simulant.</title>
        <authorList>
            <person name="Gibbons H.S."/>
            <person name="Broomall S.M."/>
            <person name="McNew L.A."/>
            <person name="Daligault H."/>
            <person name="Chapman C."/>
            <person name="Bruce D."/>
            <person name="Karavis M."/>
            <person name="Krepps M."/>
            <person name="McGregor P.A."/>
            <person name="Hong C."/>
            <person name="Park K.H."/>
            <person name="Akmal A."/>
            <person name="Feldman A."/>
            <person name="Lin J.S."/>
            <person name="Chang W.E."/>
            <person name="Higgs B.W."/>
            <person name="Demirev P."/>
            <person name="Lindquist J."/>
            <person name="Liem A."/>
            <person name="Fochler E."/>
            <person name="Read T.D."/>
            <person name="Tapia R."/>
            <person name="Johnson S."/>
            <person name="Bishop-Lilly K.A."/>
            <person name="Detter C."/>
            <person name="Han C."/>
            <person name="Sozhamannan S."/>
            <person name="Rosenzweig C.N."/>
            <person name="Skowronski E.W."/>
        </authorList>
    </citation>
    <scope>NUCLEOTIDE SEQUENCE [LARGE SCALE GENOMIC DNA]</scope>
    <source>
        <strain evidence="11 12">TPS4-2</strain>
    </source>
</reference>
<dbReference type="InterPro" id="IPR017925">
    <property type="entry name" value="DHFR_CS"/>
</dbReference>
<dbReference type="GO" id="GO:0046654">
    <property type="term" value="P:tetrahydrofolate biosynthetic process"/>
    <property type="evidence" value="ECO:0007669"/>
    <property type="project" value="UniProtKB-UniPathway"/>
</dbReference>
<evidence type="ECO:0000256" key="8">
    <source>
        <dbReference type="PIRNR" id="PIRNR000194"/>
    </source>
</evidence>
<dbReference type="InterPro" id="IPR001796">
    <property type="entry name" value="DHFR_dom"/>
</dbReference>
<accession>A0A432YU31</accession>
<keyword evidence="6 8" id="KW-0560">Oxidoreductase</keyword>
<dbReference type="UniPathway" id="UPA00077">
    <property type="reaction ID" value="UER00158"/>
</dbReference>
<dbReference type="PIRSF" id="PIRSF000194">
    <property type="entry name" value="DHFR"/>
    <property type="match status" value="1"/>
</dbReference>